<dbReference type="PROSITE" id="PS00211">
    <property type="entry name" value="ABC_TRANSPORTER_1"/>
    <property type="match status" value="1"/>
</dbReference>
<keyword evidence="4 6" id="KW-0067">ATP-binding</keyword>
<evidence type="ECO:0000256" key="2">
    <source>
        <dbReference type="ARBA" id="ARBA00022737"/>
    </source>
</evidence>
<accession>A0A645CVB5</accession>
<evidence type="ECO:0000256" key="3">
    <source>
        <dbReference type="ARBA" id="ARBA00022741"/>
    </source>
</evidence>
<dbReference type="AlphaFoldDB" id="A0A645CVB5"/>
<dbReference type="PANTHER" id="PTHR43790">
    <property type="entry name" value="CARBOHYDRATE TRANSPORT ATP-BINDING PROTEIN MG119-RELATED"/>
    <property type="match status" value="1"/>
</dbReference>
<evidence type="ECO:0000259" key="5">
    <source>
        <dbReference type="PROSITE" id="PS50893"/>
    </source>
</evidence>
<dbReference type="InterPro" id="IPR017871">
    <property type="entry name" value="ABC_transporter-like_CS"/>
</dbReference>
<keyword evidence="3" id="KW-0547">Nucleotide-binding</keyword>
<dbReference type="PANTHER" id="PTHR43790:SF9">
    <property type="entry name" value="GALACTOFURANOSE TRANSPORTER ATP-BINDING PROTEIN YTFR"/>
    <property type="match status" value="1"/>
</dbReference>
<dbReference type="InterPro" id="IPR027417">
    <property type="entry name" value="P-loop_NTPase"/>
</dbReference>
<evidence type="ECO:0000256" key="4">
    <source>
        <dbReference type="ARBA" id="ARBA00022840"/>
    </source>
</evidence>
<keyword evidence="6" id="KW-0378">Hydrolase</keyword>
<dbReference type="GO" id="GO:0005524">
    <property type="term" value="F:ATP binding"/>
    <property type="evidence" value="ECO:0007669"/>
    <property type="project" value="UniProtKB-KW"/>
</dbReference>
<dbReference type="InterPro" id="IPR003439">
    <property type="entry name" value="ABC_transporter-like_ATP-bd"/>
</dbReference>
<keyword evidence="1" id="KW-0813">Transport</keyword>
<dbReference type="Gene3D" id="3.40.50.300">
    <property type="entry name" value="P-loop containing nucleotide triphosphate hydrolases"/>
    <property type="match status" value="1"/>
</dbReference>
<proteinExistence type="predicted"/>
<dbReference type="PROSITE" id="PS50893">
    <property type="entry name" value="ABC_TRANSPORTER_2"/>
    <property type="match status" value="1"/>
</dbReference>
<gene>
    <name evidence="6" type="primary">rbsA_58</name>
    <name evidence="6" type="ORF">SDC9_127908</name>
</gene>
<dbReference type="Pfam" id="PF00005">
    <property type="entry name" value="ABC_tran"/>
    <property type="match status" value="1"/>
</dbReference>
<comment type="caution">
    <text evidence="6">The sequence shown here is derived from an EMBL/GenBank/DDBJ whole genome shotgun (WGS) entry which is preliminary data.</text>
</comment>
<keyword evidence="2" id="KW-0677">Repeat</keyword>
<sequence length="276" mass="30210">MMVGHQLEGIVISEDRPEPGETFLECRGICVKNDRNIQALTDLTLSLRSGEILGIAGVDGNGQEELCEVLAGLRAPENGVIVIGGKDITGSCTRNFINSGVSYIPADRKGVGLIPNMNLEENMPLKNYWEPPVEIKKYFMDWKYIAKFATERVKKYDVLAPSMHAPVRILSGGNLQKLMLSREISDGTKVIIARQPTWGLDVGAAEFVHQRLMEARDNGVAILLISKDLQELMSISDRLAVIYSGSIVGVIDDPRSTDAETLGLMMAGVKPQGIEK</sequence>
<evidence type="ECO:0000256" key="1">
    <source>
        <dbReference type="ARBA" id="ARBA00022448"/>
    </source>
</evidence>
<name>A0A645CVB5_9ZZZZ</name>
<evidence type="ECO:0000313" key="6">
    <source>
        <dbReference type="EMBL" id="MPM80857.1"/>
    </source>
</evidence>
<dbReference type="GO" id="GO:0016887">
    <property type="term" value="F:ATP hydrolysis activity"/>
    <property type="evidence" value="ECO:0007669"/>
    <property type="project" value="InterPro"/>
</dbReference>
<protein>
    <submittedName>
        <fullName evidence="6">Ribose import ATP-binding protein RbsA</fullName>
        <ecNumber evidence="6">3.6.3.17</ecNumber>
    </submittedName>
</protein>
<feature type="domain" description="ABC transporter" evidence="5">
    <location>
        <begin position="24"/>
        <end position="269"/>
    </location>
</feature>
<organism evidence="6">
    <name type="scientific">bioreactor metagenome</name>
    <dbReference type="NCBI Taxonomy" id="1076179"/>
    <lineage>
        <taxon>unclassified sequences</taxon>
        <taxon>metagenomes</taxon>
        <taxon>ecological metagenomes</taxon>
    </lineage>
</organism>
<dbReference type="EC" id="3.6.3.17" evidence="6"/>
<dbReference type="CDD" id="cd03215">
    <property type="entry name" value="ABC_Carb_Monos_II"/>
    <property type="match status" value="1"/>
</dbReference>
<dbReference type="EMBL" id="VSSQ01030352">
    <property type="protein sequence ID" value="MPM80857.1"/>
    <property type="molecule type" value="Genomic_DNA"/>
</dbReference>
<dbReference type="SUPFAM" id="SSF52540">
    <property type="entry name" value="P-loop containing nucleoside triphosphate hydrolases"/>
    <property type="match status" value="1"/>
</dbReference>
<dbReference type="InterPro" id="IPR050107">
    <property type="entry name" value="ABC_carbohydrate_import_ATPase"/>
</dbReference>
<reference evidence="6" key="1">
    <citation type="submission" date="2019-08" db="EMBL/GenBank/DDBJ databases">
        <authorList>
            <person name="Kucharzyk K."/>
            <person name="Murdoch R.W."/>
            <person name="Higgins S."/>
            <person name="Loffler F."/>
        </authorList>
    </citation>
    <scope>NUCLEOTIDE SEQUENCE</scope>
</reference>